<dbReference type="PROSITE" id="PS50110">
    <property type="entry name" value="RESPONSE_REGULATORY"/>
    <property type="match status" value="1"/>
</dbReference>
<keyword evidence="6" id="KW-0804">Transcription</keyword>
<dbReference type="SMART" id="SM00862">
    <property type="entry name" value="Trans_reg_C"/>
    <property type="match status" value="1"/>
</dbReference>
<dbReference type="STRING" id="71451.RV07_GL002782"/>
<dbReference type="InterPro" id="IPR039420">
    <property type="entry name" value="WalR-like"/>
</dbReference>
<dbReference type="InterPro" id="IPR001867">
    <property type="entry name" value="OmpR/PhoB-type_DNA-bd"/>
</dbReference>
<comment type="caution">
    <text evidence="11">The sequence shown here is derived from an EMBL/GenBank/DDBJ whole genome shotgun (WGS) entry which is preliminary data.</text>
</comment>
<dbReference type="Pfam" id="PF00486">
    <property type="entry name" value="Trans_reg_C"/>
    <property type="match status" value="1"/>
</dbReference>
<evidence type="ECO:0000256" key="4">
    <source>
        <dbReference type="ARBA" id="ARBA00023125"/>
    </source>
</evidence>
<evidence type="ECO:0000313" key="14">
    <source>
        <dbReference type="Proteomes" id="UP000014148"/>
    </source>
</evidence>
<feature type="domain" description="Response regulatory" evidence="9">
    <location>
        <begin position="2"/>
        <end position="115"/>
    </location>
</feature>
<evidence type="ECO:0000256" key="1">
    <source>
        <dbReference type="ARBA" id="ARBA00022553"/>
    </source>
</evidence>
<feature type="DNA-binding region" description="OmpR/PhoB-type" evidence="8">
    <location>
        <begin position="126"/>
        <end position="225"/>
    </location>
</feature>
<evidence type="ECO:0000256" key="8">
    <source>
        <dbReference type="PROSITE-ProRule" id="PRU01091"/>
    </source>
</evidence>
<keyword evidence="4 8" id="KW-0238">DNA-binding</keyword>
<dbReference type="CDD" id="cd00383">
    <property type="entry name" value="trans_reg_C"/>
    <property type="match status" value="1"/>
</dbReference>
<evidence type="ECO:0000256" key="3">
    <source>
        <dbReference type="ARBA" id="ARBA00023015"/>
    </source>
</evidence>
<dbReference type="InterPro" id="IPR036388">
    <property type="entry name" value="WH-like_DNA-bd_sf"/>
</dbReference>
<dbReference type="EMBL" id="ASWA01000002">
    <property type="protein sequence ID" value="EOT68856.1"/>
    <property type="molecule type" value="Genomic_DNA"/>
</dbReference>
<dbReference type="CDD" id="cd17574">
    <property type="entry name" value="REC_OmpR"/>
    <property type="match status" value="1"/>
</dbReference>
<dbReference type="InterPro" id="IPR001789">
    <property type="entry name" value="Sig_transdc_resp-reg_receiver"/>
</dbReference>
<dbReference type="SUPFAM" id="SSF52172">
    <property type="entry name" value="CheY-like"/>
    <property type="match status" value="1"/>
</dbReference>
<evidence type="ECO:0000313" key="12">
    <source>
        <dbReference type="EMBL" id="EOT68856.1"/>
    </source>
</evidence>
<dbReference type="Gene3D" id="6.10.250.690">
    <property type="match status" value="1"/>
</dbReference>
<feature type="domain" description="OmpR/PhoB-type" evidence="10">
    <location>
        <begin position="126"/>
        <end position="225"/>
    </location>
</feature>
<evidence type="ECO:0000313" key="11">
    <source>
        <dbReference type="EMBL" id="EOH81273.1"/>
    </source>
</evidence>
<dbReference type="PROSITE" id="PS51755">
    <property type="entry name" value="OMPR_PHOB"/>
    <property type="match status" value="1"/>
</dbReference>
<evidence type="ECO:0000256" key="2">
    <source>
        <dbReference type="ARBA" id="ARBA00023012"/>
    </source>
</evidence>
<name>R2PDE7_9ENTE</name>
<sequence>MRVLVIDDDVEICSLLKKVIEENQWECELAYNGLEGIEKLQSTPFDLVLLDLNLPYQSGDSVLIKLRAFSDIPVIVISAKGLVTTKIDLLKIGADDYVTKPFDIDEVIARSEAVMRRNAHLTKNSSNELWHKNLRLNLDEKRVFIEENEVQLTGTEFKILELLIKHPNKVFSKQNIFESVWKDAYYDDGHTINVHVSSLRGKLSQINSEVNYIETVWGIGYRLVKSKS</sequence>
<dbReference type="Proteomes" id="UP000013783">
    <property type="component" value="Unassembled WGS sequence"/>
</dbReference>
<organism evidence="11 13">
    <name type="scientific">Enterococcus malodoratus ATCC 43197</name>
    <dbReference type="NCBI Taxonomy" id="1158601"/>
    <lineage>
        <taxon>Bacteria</taxon>
        <taxon>Bacillati</taxon>
        <taxon>Bacillota</taxon>
        <taxon>Bacilli</taxon>
        <taxon>Lactobacillales</taxon>
        <taxon>Enterococcaceae</taxon>
        <taxon>Enterococcus</taxon>
    </lineage>
</organism>
<dbReference type="EMBL" id="AJAK01000006">
    <property type="protein sequence ID" value="EOH81273.1"/>
    <property type="molecule type" value="Genomic_DNA"/>
</dbReference>
<dbReference type="Pfam" id="PF00072">
    <property type="entry name" value="Response_reg"/>
    <property type="match status" value="1"/>
</dbReference>
<reference evidence="11 13" key="1">
    <citation type="submission" date="2013-02" db="EMBL/GenBank/DDBJ databases">
        <title>The Genome Sequence of Enterococcus malodoratus ATCC_43197.</title>
        <authorList>
            <consortium name="The Broad Institute Genome Sequencing Platform"/>
            <consortium name="The Broad Institute Genome Sequencing Center for Infectious Disease"/>
            <person name="Earl A.M."/>
            <person name="Gilmore M.S."/>
            <person name="Lebreton F."/>
            <person name="Walker B."/>
            <person name="Young S.K."/>
            <person name="Zeng Q."/>
            <person name="Gargeya S."/>
            <person name="Fitzgerald M."/>
            <person name="Haas B."/>
            <person name="Abouelleil A."/>
            <person name="Alvarado L."/>
            <person name="Arachchi H.M."/>
            <person name="Berlin A.M."/>
            <person name="Chapman S.B."/>
            <person name="Dewar J."/>
            <person name="Goldberg J."/>
            <person name="Griggs A."/>
            <person name="Gujja S."/>
            <person name="Hansen M."/>
            <person name="Howarth C."/>
            <person name="Imamovic A."/>
            <person name="Larimer J."/>
            <person name="McCowan C."/>
            <person name="Murphy C."/>
            <person name="Neiman D."/>
            <person name="Pearson M."/>
            <person name="Priest M."/>
            <person name="Roberts A."/>
            <person name="Saif S."/>
            <person name="Shea T."/>
            <person name="Sisk P."/>
            <person name="Sykes S."/>
            <person name="Wortman J."/>
            <person name="Nusbaum C."/>
            <person name="Birren B."/>
        </authorList>
    </citation>
    <scope>NUCLEOTIDE SEQUENCE [LARGE SCALE GENOMIC DNA]</scope>
    <source>
        <strain evidence="11 13">ATCC 43197</strain>
    </source>
</reference>
<keyword evidence="14" id="KW-1185">Reference proteome</keyword>
<proteinExistence type="predicted"/>
<dbReference type="GO" id="GO:0006355">
    <property type="term" value="P:regulation of DNA-templated transcription"/>
    <property type="evidence" value="ECO:0007669"/>
    <property type="project" value="InterPro"/>
</dbReference>
<dbReference type="SMART" id="SM00448">
    <property type="entry name" value="REC"/>
    <property type="match status" value="1"/>
</dbReference>
<gene>
    <name evidence="12" type="ORF">I585_00315</name>
    <name evidence="11" type="ORF">UAI_00383</name>
</gene>
<dbReference type="PANTHER" id="PTHR48111">
    <property type="entry name" value="REGULATOR OF RPOS"/>
    <property type="match status" value="1"/>
</dbReference>
<reference evidence="12 14" key="2">
    <citation type="submission" date="2013-03" db="EMBL/GenBank/DDBJ databases">
        <title>The Genome Sequence of Enterococcus malodoratus ATCC_43197 (PacBio/Illumina hybrid assembly).</title>
        <authorList>
            <consortium name="The Broad Institute Genomics Platform"/>
            <consortium name="The Broad Institute Genome Sequencing Center for Infectious Disease"/>
            <person name="Earl A."/>
            <person name="Russ C."/>
            <person name="Gilmore M."/>
            <person name="Surin D."/>
            <person name="Walker B."/>
            <person name="Young S."/>
            <person name="Zeng Q."/>
            <person name="Gargeya S."/>
            <person name="Fitzgerald M."/>
            <person name="Haas B."/>
            <person name="Abouelleil A."/>
            <person name="Allen A.W."/>
            <person name="Alvarado L."/>
            <person name="Arachchi H.M."/>
            <person name="Berlin A.M."/>
            <person name="Chapman S.B."/>
            <person name="Gainer-Dewar J."/>
            <person name="Goldberg J."/>
            <person name="Griggs A."/>
            <person name="Gujja S."/>
            <person name="Hansen M."/>
            <person name="Howarth C."/>
            <person name="Imamovic A."/>
            <person name="Ireland A."/>
            <person name="Larimer J."/>
            <person name="McCowan C."/>
            <person name="Murphy C."/>
            <person name="Pearson M."/>
            <person name="Poon T.W."/>
            <person name="Priest M."/>
            <person name="Roberts A."/>
            <person name="Saif S."/>
            <person name="Shea T."/>
            <person name="Sisk P."/>
            <person name="Sykes S."/>
            <person name="Wortman J."/>
            <person name="Nusbaum C."/>
            <person name="Birren B."/>
        </authorList>
    </citation>
    <scope>NUCLEOTIDE SEQUENCE [LARGE SCALE GENOMIC DNA]</scope>
    <source>
        <strain evidence="12 14">ATCC 43197</strain>
    </source>
</reference>
<evidence type="ECO:0000256" key="6">
    <source>
        <dbReference type="ARBA" id="ARBA00023163"/>
    </source>
</evidence>
<dbReference type="AlphaFoldDB" id="R2PDE7"/>
<evidence type="ECO:0000256" key="5">
    <source>
        <dbReference type="ARBA" id="ARBA00023159"/>
    </source>
</evidence>
<dbReference type="PANTHER" id="PTHR48111:SF2">
    <property type="entry name" value="RESPONSE REGULATOR SAER"/>
    <property type="match status" value="1"/>
</dbReference>
<dbReference type="InterPro" id="IPR011006">
    <property type="entry name" value="CheY-like_superfamily"/>
</dbReference>
<keyword evidence="2" id="KW-0902">Two-component regulatory system</keyword>
<dbReference type="PATRIC" id="fig|1158601.3.peg.366"/>
<keyword evidence="3" id="KW-0805">Transcription regulation</keyword>
<dbReference type="RefSeq" id="WP_010739277.1">
    <property type="nucleotide sequence ID" value="NZ_KB946249.1"/>
</dbReference>
<keyword evidence="1 7" id="KW-0597">Phosphoprotein</keyword>
<feature type="modified residue" description="4-aspartylphosphate" evidence="7">
    <location>
        <position position="51"/>
    </location>
</feature>
<evidence type="ECO:0000256" key="7">
    <source>
        <dbReference type="PROSITE-ProRule" id="PRU00169"/>
    </source>
</evidence>
<evidence type="ECO:0000259" key="9">
    <source>
        <dbReference type="PROSITE" id="PS50110"/>
    </source>
</evidence>
<accession>R2PDE7</accession>
<dbReference type="GO" id="GO:0000976">
    <property type="term" value="F:transcription cis-regulatory region binding"/>
    <property type="evidence" value="ECO:0007669"/>
    <property type="project" value="TreeGrafter"/>
</dbReference>
<dbReference type="Proteomes" id="UP000014148">
    <property type="component" value="Unassembled WGS sequence"/>
</dbReference>
<evidence type="ECO:0000259" key="10">
    <source>
        <dbReference type="PROSITE" id="PS51755"/>
    </source>
</evidence>
<dbReference type="FunFam" id="1.10.10.10:FF:000018">
    <property type="entry name" value="DNA-binding response regulator ResD"/>
    <property type="match status" value="1"/>
</dbReference>
<dbReference type="GO" id="GO:0005829">
    <property type="term" value="C:cytosol"/>
    <property type="evidence" value="ECO:0007669"/>
    <property type="project" value="TreeGrafter"/>
</dbReference>
<evidence type="ECO:0000313" key="13">
    <source>
        <dbReference type="Proteomes" id="UP000013783"/>
    </source>
</evidence>
<dbReference type="eggNOG" id="COG0745">
    <property type="taxonomic scope" value="Bacteria"/>
</dbReference>
<dbReference type="GO" id="GO:0000156">
    <property type="term" value="F:phosphorelay response regulator activity"/>
    <property type="evidence" value="ECO:0007669"/>
    <property type="project" value="TreeGrafter"/>
</dbReference>
<protein>
    <recommendedName>
        <fullName evidence="15">DNA-binding response regulator</fullName>
    </recommendedName>
</protein>
<dbReference type="OrthoDB" id="1655504at2"/>
<dbReference type="Gene3D" id="3.40.50.2300">
    <property type="match status" value="1"/>
</dbReference>
<evidence type="ECO:0008006" key="15">
    <source>
        <dbReference type="Google" id="ProtNLM"/>
    </source>
</evidence>
<dbReference type="GeneID" id="79785366"/>
<dbReference type="GO" id="GO:0032993">
    <property type="term" value="C:protein-DNA complex"/>
    <property type="evidence" value="ECO:0007669"/>
    <property type="project" value="TreeGrafter"/>
</dbReference>
<dbReference type="Gene3D" id="1.10.10.10">
    <property type="entry name" value="Winged helix-like DNA-binding domain superfamily/Winged helix DNA-binding domain"/>
    <property type="match status" value="1"/>
</dbReference>
<keyword evidence="5" id="KW-0010">Activator</keyword>